<dbReference type="AlphaFoldDB" id="A0A4R2G3J1"/>
<protein>
    <submittedName>
        <fullName evidence="1">Uncharacterized protein</fullName>
    </submittedName>
</protein>
<dbReference type="Proteomes" id="UP000295221">
    <property type="component" value="Unassembled WGS sequence"/>
</dbReference>
<accession>A0A4R2G3J1</accession>
<evidence type="ECO:0000313" key="1">
    <source>
        <dbReference type="EMBL" id="TCO02205.1"/>
    </source>
</evidence>
<feature type="non-terminal residue" evidence="1">
    <location>
        <position position="53"/>
    </location>
</feature>
<keyword evidence="2" id="KW-1185">Reference proteome</keyword>
<comment type="caution">
    <text evidence="1">The sequence shown here is derived from an EMBL/GenBank/DDBJ whole genome shotgun (WGS) entry which is preliminary data.</text>
</comment>
<organism evidence="1 2">
    <name type="scientific">Natronoflexus pectinivorans</name>
    <dbReference type="NCBI Taxonomy" id="682526"/>
    <lineage>
        <taxon>Bacteria</taxon>
        <taxon>Pseudomonadati</taxon>
        <taxon>Bacteroidota</taxon>
        <taxon>Bacteroidia</taxon>
        <taxon>Marinilabiliales</taxon>
        <taxon>Marinilabiliaceae</taxon>
        <taxon>Natronoflexus</taxon>
    </lineage>
</organism>
<gene>
    <name evidence="1" type="ORF">EV194_1259</name>
</gene>
<proteinExistence type="predicted"/>
<name>A0A4R2G3J1_9BACT</name>
<evidence type="ECO:0000313" key="2">
    <source>
        <dbReference type="Proteomes" id="UP000295221"/>
    </source>
</evidence>
<reference evidence="1 2" key="1">
    <citation type="submission" date="2019-03" db="EMBL/GenBank/DDBJ databases">
        <title>Genomic Encyclopedia of Type Strains, Phase IV (KMG-IV): sequencing the most valuable type-strain genomes for metagenomic binning, comparative biology and taxonomic classification.</title>
        <authorList>
            <person name="Goeker M."/>
        </authorList>
    </citation>
    <scope>NUCLEOTIDE SEQUENCE [LARGE SCALE GENOMIC DNA]</scope>
    <source>
        <strain evidence="1 2">DSM 24179</strain>
    </source>
</reference>
<dbReference type="EMBL" id="SLWK01000025">
    <property type="protein sequence ID" value="TCO02205.1"/>
    <property type="molecule type" value="Genomic_DNA"/>
</dbReference>
<sequence length="53" mass="6355">MFTRIFLPRTNFSNGRQRRTPQLHILFYSDTHSGFIRTLFRSAFFSKIGINFL</sequence>